<dbReference type="Gramene" id="OE9A060709T1">
    <property type="protein sequence ID" value="OE9A060709C1"/>
    <property type="gene ID" value="OE9A060709"/>
</dbReference>
<evidence type="ECO:0008006" key="3">
    <source>
        <dbReference type="Google" id="ProtNLM"/>
    </source>
</evidence>
<gene>
    <name evidence="1" type="ORF">OLEA9_A060709</name>
</gene>
<sequence length="142" mass="16106">MTMPGEKQGGGDYEEEASATGCGCFRLFCGGRKKSSQGESHYLLRGRQVYEETWLVTKFKKLKEFSELVAGPKWKNMIRKIGKVCNPKKKSKMTTQLQYSPGSYALNFDCGGEDEEEDNLLHSFSSRFASRDFSYQQSRDGL</sequence>
<accession>A0A8S0UB28</accession>
<comment type="caution">
    <text evidence="1">The sequence shown here is derived from an EMBL/GenBank/DDBJ whole genome shotgun (WGS) entry which is preliminary data.</text>
</comment>
<name>A0A8S0UB28_OLEEU</name>
<dbReference type="Proteomes" id="UP000594638">
    <property type="component" value="Unassembled WGS sequence"/>
</dbReference>
<dbReference type="OrthoDB" id="1934748at2759"/>
<keyword evidence="2" id="KW-1185">Reference proteome</keyword>
<dbReference type="PANTHER" id="PTHR47076:SF1">
    <property type="entry name" value="NHL DOMAIN PROTEIN"/>
    <property type="match status" value="1"/>
</dbReference>
<dbReference type="EMBL" id="CACTIH010007606">
    <property type="protein sequence ID" value="CAA3016313.1"/>
    <property type="molecule type" value="Genomic_DNA"/>
</dbReference>
<dbReference type="AlphaFoldDB" id="A0A8S0UB28"/>
<evidence type="ECO:0000313" key="1">
    <source>
        <dbReference type="EMBL" id="CAA3016313.1"/>
    </source>
</evidence>
<organism evidence="1 2">
    <name type="scientific">Olea europaea subsp. europaea</name>
    <dbReference type="NCBI Taxonomy" id="158383"/>
    <lineage>
        <taxon>Eukaryota</taxon>
        <taxon>Viridiplantae</taxon>
        <taxon>Streptophyta</taxon>
        <taxon>Embryophyta</taxon>
        <taxon>Tracheophyta</taxon>
        <taxon>Spermatophyta</taxon>
        <taxon>Magnoliopsida</taxon>
        <taxon>eudicotyledons</taxon>
        <taxon>Gunneridae</taxon>
        <taxon>Pentapetalae</taxon>
        <taxon>asterids</taxon>
        <taxon>lamiids</taxon>
        <taxon>Lamiales</taxon>
        <taxon>Oleaceae</taxon>
        <taxon>Oleeae</taxon>
        <taxon>Olea</taxon>
    </lineage>
</organism>
<dbReference type="PANTHER" id="PTHR47076">
    <property type="entry name" value="NHL DOMAIN PROTEIN"/>
    <property type="match status" value="1"/>
</dbReference>
<evidence type="ECO:0000313" key="2">
    <source>
        <dbReference type="Proteomes" id="UP000594638"/>
    </source>
</evidence>
<proteinExistence type="predicted"/>
<reference evidence="1 2" key="1">
    <citation type="submission" date="2019-12" db="EMBL/GenBank/DDBJ databases">
        <authorList>
            <person name="Alioto T."/>
            <person name="Alioto T."/>
            <person name="Gomez Garrido J."/>
        </authorList>
    </citation>
    <scope>NUCLEOTIDE SEQUENCE [LARGE SCALE GENOMIC DNA]</scope>
</reference>
<protein>
    <recommendedName>
        <fullName evidence="3">Stress induced protein</fullName>
    </recommendedName>
</protein>